<dbReference type="EMBL" id="JBHMAF010000041">
    <property type="protein sequence ID" value="MFB9758799.1"/>
    <property type="molecule type" value="Genomic_DNA"/>
</dbReference>
<dbReference type="Pfam" id="PF14239">
    <property type="entry name" value="RRXRR"/>
    <property type="match status" value="1"/>
</dbReference>
<dbReference type="InterPro" id="IPR025938">
    <property type="entry name" value="RRXRR_dom"/>
</dbReference>
<gene>
    <name evidence="2" type="ORF">ACFFMS_09915</name>
</gene>
<comment type="caution">
    <text evidence="2">The sequence shown here is derived from an EMBL/GenBank/DDBJ whole genome shotgun (WGS) entry which is preliminary data.</text>
</comment>
<dbReference type="Proteomes" id="UP001589609">
    <property type="component" value="Unassembled WGS sequence"/>
</dbReference>
<name>A0ABV5WDX2_9BACI</name>
<evidence type="ECO:0000313" key="2">
    <source>
        <dbReference type="EMBL" id="MFB9758799.1"/>
    </source>
</evidence>
<evidence type="ECO:0000313" key="3">
    <source>
        <dbReference type="Proteomes" id="UP001589609"/>
    </source>
</evidence>
<reference evidence="2 3" key="1">
    <citation type="submission" date="2024-09" db="EMBL/GenBank/DDBJ databases">
        <authorList>
            <person name="Sun Q."/>
            <person name="Mori K."/>
        </authorList>
    </citation>
    <scope>NUCLEOTIDE SEQUENCE [LARGE SCALE GENOMIC DNA]</scope>
    <source>
        <strain evidence="2 3">JCM 11201</strain>
    </source>
</reference>
<keyword evidence="3" id="KW-1185">Reference proteome</keyword>
<organism evidence="2 3">
    <name type="scientific">Ectobacillus funiculus</name>
    <dbReference type="NCBI Taxonomy" id="137993"/>
    <lineage>
        <taxon>Bacteria</taxon>
        <taxon>Bacillati</taxon>
        <taxon>Bacillota</taxon>
        <taxon>Bacilli</taxon>
        <taxon>Bacillales</taxon>
        <taxon>Bacillaceae</taxon>
        <taxon>Ectobacillus</taxon>
    </lineage>
</organism>
<evidence type="ECO:0000259" key="1">
    <source>
        <dbReference type="Pfam" id="PF14239"/>
    </source>
</evidence>
<accession>A0ABV5WDX2</accession>
<protein>
    <submittedName>
        <fullName evidence="2">RRXRR domain-containing protein</fullName>
    </submittedName>
</protein>
<proteinExistence type="predicted"/>
<feature type="domain" description="RRXRR" evidence="1">
    <location>
        <begin position="6"/>
        <end position="52"/>
    </location>
</feature>
<sequence>MTEFAFVLDAIGNRLSPTKKDKAWYLICKKKAQQVNKFPMVIQLNRVVDEKQKEK</sequence>
<dbReference type="RefSeq" id="WP_379949083.1">
    <property type="nucleotide sequence ID" value="NZ_JBHMAF010000041.1"/>
</dbReference>